<keyword evidence="5" id="KW-0732">Signal</keyword>
<evidence type="ECO:0000256" key="3">
    <source>
        <dbReference type="RuleBase" id="RU000393"/>
    </source>
</evidence>
<protein>
    <recommendedName>
        <fullName evidence="3">Superoxide dismutase [Cu-Zn]</fullName>
        <ecNumber evidence="3">1.15.1.1</ecNumber>
    </recommendedName>
</protein>
<dbReference type="GO" id="GO:0004784">
    <property type="term" value="F:superoxide dismutase activity"/>
    <property type="evidence" value="ECO:0007669"/>
    <property type="project" value="UniProtKB-EC"/>
</dbReference>
<comment type="cofactor">
    <cofactor evidence="3">
        <name>Zn(2+)</name>
        <dbReference type="ChEBI" id="CHEBI:29105"/>
    </cofactor>
    <text evidence="3">Binds 1 zinc ion per subunit.</text>
</comment>
<comment type="function">
    <text evidence="2">Destroys radicals which are normally produced within the cells and which are toxic to biological systems. May play a role in favoring mycobacterial survival in phagocytes.</text>
</comment>
<dbReference type="SUPFAM" id="SSF49329">
    <property type="entry name" value="Cu,Zn superoxide dismutase-like"/>
    <property type="match status" value="1"/>
</dbReference>
<evidence type="ECO:0000256" key="4">
    <source>
        <dbReference type="SAM" id="MobiDB-lite"/>
    </source>
</evidence>
<reference evidence="7" key="1">
    <citation type="submission" date="2020-06" db="EMBL/GenBank/DDBJ databases">
        <title>Insight into the genomes of haloalkaliphilic bacilli from Kenyan soda lakes.</title>
        <authorList>
            <person name="Mwirichia R."/>
            <person name="Villamizar G.C."/>
            <person name="Poehlein A."/>
            <person name="Mugweru J."/>
            <person name="Kipnyargis A."/>
            <person name="Kiplimo D."/>
            <person name="Orwa P."/>
            <person name="Daniel R."/>
        </authorList>
    </citation>
    <scope>NUCLEOTIDE SEQUENCE</scope>
    <source>
        <strain evidence="7">B1096_S55</strain>
    </source>
</reference>
<comment type="catalytic activity">
    <reaction evidence="3">
        <text>2 superoxide + 2 H(+) = H2O2 + O2</text>
        <dbReference type="Rhea" id="RHEA:20696"/>
        <dbReference type="ChEBI" id="CHEBI:15378"/>
        <dbReference type="ChEBI" id="CHEBI:15379"/>
        <dbReference type="ChEBI" id="CHEBI:16240"/>
        <dbReference type="ChEBI" id="CHEBI:18421"/>
        <dbReference type="EC" id="1.15.1.1"/>
    </reaction>
</comment>
<keyword evidence="3" id="KW-0479">Metal-binding</keyword>
<dbReference type="InterPro" id="IPR001424">
    <property type="entry name" value="SOD_Cu_Zn_dom"/>
</dbReference>
<dbReference type="GO" id="GO:0005507">
    <property type="term" value="F:copper ion binding"/>
    <property type="evidence" value="ECO:0007669"/>
    <property type="project" value="InterPro"/>
</dbReference>
<keyword evidence="8" id="KW-1185">Reference proteome</keyword>
<dbReference type="Gene3D" id="2.60.40.200">
    <property type="entry name" value="Superoxide dismutase, copper/zinc binding domain"/>
    <property type="match status" value="1"/>
</dbReference>
<dbReference type="PROSITE" id="PS00332">
    <property type="entry name" value="SOD_CU_ZN_2"/>
    <property type="match status" value="1"/>
</dbReference>
<dbReference type="CDD" id="cd00305">
    <property type="entry name" value="Cu-Zn_Superoxide_Dismutase"/>
    <property type="match status" value="1"/>
</dbReference>
<proteinExistence type="inferred from homology"/>
<dbReference type="InterPro" id="IPR036423">
    <property type="entry name" value="SOD-like_Cu/Zn_dom_sf"/>
</dbReference>
<dbReference type="AlphaFoldDB" id="A0A9Q4G001"/>
<feature type="chain" id="PRO_5040464918" description="Superoxide dismutase [Cu-Zn]" evidence="5">
    <location>
        <begin position="24"/>
        <end position="219"/>
    </location>
</feature>
<evidence type="ECO:0000256" key="5">
    <source>
        <dbReference type="SAM" id="SignalP"/>
    </source>
</evidence>
<dbReference type="PANTHER" id="PTHR10003">
    <property type="entry name" value="SUPEROXIDE DISMUTASE CU-ZN -RELATED"/>
    <property type="match status" value="1"/>
</dbReference>
<keyword evidence="3" id="KW-0862">Zinc</keyword>
<dbReference type="InterPro" id="IPR018152">
    <property type="entry name" value="SOD_Cu/Zn_BS"/>
</dbReference>
<keyword evidence="3" id="KW-0186">Copper</keyword>
<comment type="similarity">
    <text evidence="1 3">Belongs to the Cu-Zn superoxide dismutase family.</text>
</comment>
<dbReference type="RefSeq" id="WP_257822334.1">
    <property type="nucleotide sequence ID" value="NZ_JABXYM010000001.1"/>
</dbReference>
<feature type="compositionally biased region" description="Basic and acidic residues" evidence="4">
    <location>
        <begin position="176"/>
        <end position="188"/>
    </location>
</feature>
<comment type="caution">
    <text evidence="7">The sequence shown here is derived from an EMBL/GenBank/DDBJ whole genome shotgun (WGS) entry which is preliminary data.</text>
</comment>
<comment type="cofactor">
    <cofactor evidence="3">
        <name>Cu cation</name>
        <dbReference type="ChEBI" id="CHEBI:23378"/>
    </cofactor>
    <text evidence="3">Binds 1 copper ion per subunit.</text>
</comment>
<evidence type="ECO:0000313" key="8">
    <source>
        <dbReference type="Proteomes" id="UP001057753"/>
    </source>
</evidence>
<feature type="domain" description="Superoxide dismutase copper/zinc binding" evidence="6">
    <location>
        <begin position="74"/>
        <end position="215"/>
    </location>
</feature>
<feature type="signal peptide" evidence="5">
    <location>
        <begin position="1"/>
        <end position="23"/>
    </location>
</feature>
<dbReference type="Pfam" id="PF00080">
    <property type="entry name" value="Sod_Cu"/>
    <property type="match status" value="1"/>
</dbReference>
<dbReference type="EMBL" id="JABXYM010000001">
    <property type="protein sequence ID" value="MCR6097966.1"/>
    <property type="molecule type" value="Genomic_DNA"/>
</dbReference>
<gene>
    <name evidence="7" type="ORF">HXA33_15620</name>
</gene>
<evidence type="ECO:0000256" key="1">
    <source>
        <dbReference type="ARBA" id="ARBA00010457"/>
    </source>
</evidence>
<evidence type="ECO:0000313" key="7">
    <source>
        <dbReference type="EMBL" id="MCR6097966.1"/>
    </source>
</evidence>
<evidence type="ECO:0000259" key="6">
    <source>
        <dbReference type="Pfam" id="PF00080"/>
    </source>
</evidence>
<feature type="region of interest" description="Disordered" evidence="4">
    <location>
        <begin position="176"/>
        <end position="205"/>
    </location>
</feature>
<dbReference type="EC" id="1.15.1.1" evidence="3"/>
<dbReference type="Proteomes" id="UP001057753">
    <property type="component" value="Unassembled WGS sequence"/>
</dbReference>
<sequence length="219" mass="23536">MTAQTPKLLLPAVIILFTLAACGEENTPEMSNANTDLNGNNDEVIVTNNNAKPTFANGSVAEATLLNEDEEEIGDVLFFNEGEYVIVEAHIDGIEPGFHGFHLHDEPVCEHDDDTPFSSAAGHYNPEDEDHGNHAGDMPPLYANEDGTAYMAVQLDTFTPEQLLEDGVAVMVHEDPDNLGHIPDRYESTEAQTSGPDDETLDTGDAGARIACGVVTESP</sequence>
<accession>A0A9Q4G001</accession>
<dbReference type="InterPro" id="IPR024134">
    <property type="entry name" value="SOD_Cu/Zn_/chaperone"/>
</dbReference>
<name>A0A9Q4G001_SALAG</name>
<organism evidence="7 8">
    <name type="scientific">Salipaludibacillus agaradhaerens</name>
    <name type="common">Bacillus agaradhaerens</name>
    <dbReference type="NCBI Taxonomy" id="76935"/>
    <lineage>
        <taxon>Bacteria</taxon>
        <taxon>Bacillati</taxon>
        <taxon>Bacillota</taxon>
        <taxon>Bacilli</taxon>
        <taxon>Bacillales</taxon>
        <taxon>Bacillaceae</taxon>
    </lineage>
</organism>
<dbReference type="PROSITE" id="PS51257">
    <property type="entry name" value="PROKAR_LIPOPROTEIN"/>
    <property type="match status" value="1"/>
</dbReference>
<keyword evidence="3" id="KW-0560">Oxidoreductase</keyword>
<evidence type="ECO:0000256" key="2">
    <source>
        <dbReference type="ARBA" id="ARBA00024900"/>
    </source>
</evidence>